<gene>
    <name evidence="6" type="ORF">C4K88_00155</name>
</gene>
<proteinExistence type="predicted"/>
<organism evidence="6 7">
    <name type="scientific">Arthrobacter pityocampae</name>
    <dbReference type="NCBI Taxonomy" id="547334"/>
    <lineage>
        <taxon>Bacteria</taxon>
        <taxon>Bacillati</taxon>
        <taxon>Actinomycetota</taxon>
        <taxon>Actinomycetes</taxon>
        <taxon>Micrococcales</taxon>
        <taxon>Micrococcaceae</taxon>
        <taxon>Arthrobacter</taxon>
    </lineage>
</organism>
<keyword evidence="1" id="KW-0805">Transcription regulation</keyword>
<evidence type="ECO:0000256" key="1">
    <source>
        <dbReference type="ARBA" id="ARBA00023015"/>
    </source>
</evidence>
<dbReference type="EMBL" id="PRKW01000001">
    <property type="protein sequence ID" value="PPB50370.1"/>
    <property type="molecule type" value="Genomic_DNA"/>
</dbReference>
<dbReference type="OrthoDB" id="5242390at2"/>
<dbReference type="InterPro" id="IPR009057">
    <property type="entry name" value="Homeodomain-like_sf"/>
</dbReference>
<evidence type="ECO:0000256" key="3">
    <source>
        <dbReference type="ARBA" id="ARBA00023163"/>
    </source>
</evidence>
<sequence>MAEQFKGFRRGPRRVSTEQDIVEAALSLLDEGGVTAASIRGIAARIGVAPNAVYTYFPDKAAVVKATVEHLFGQVDHAAFADPEIPWRRRIELIAIELRERLKAHPGAVGLMIGGPMDGPRALALNERLMEVLASAGLSPTDAAKAAYLLVVYVFGSIALDVADLGDIRQAPPEAERIKARQAGFSSITAETYPLSASTAEVMARYVSTEQYLWGLHRVLDGLTHPLPQKPDSATAAAAT</sequence>
<reference evidence="6 7" key="1">
    <citation type="journal article" date="2014" name="Int. J. Syst. Evol. Microbiol.">
        <title>Arthrobacter pityocampae sp. nov., isolated from Thaumetopoea pityocampa (Lep., Thaumetopoeidae).</title>
        <authorList>
            <person name="Ince I.A."/>
            <person name="Demirbag Z."/>
            <person name="Kati H."/>
        </authorList>
    </citation>
    <scope>NUCLEOTIDE SEQUENCE [LARGE SCALE GENOMIC DNA]</scope>
    <source>
        <strain evidence="6 7">Tp2</strain>
    </source>
</reference>
<evidence type="ECO:0000256" key="2">
    <source>
        <dbReference type="ARBA" id="ARBA00023125"/>
    </source>
</evidence>
<dbReference type="GO" id="GO:0003700">
    <property type="term" value="F:DNA-binding transcription factor activity"/>
    <property type="evidence" value="ECO:0007669"/>
    <property type="project" value="TreeGrafter"/>
</dbReference>
<dbReference type="Gene3D" id="1.10.357.10">
    <property type="entry name" value="Tetracycline Repressor, domain 2"/>
    <property type="match status" value="1"/>
</dbReference>
<evidence type="ECO:0000313" key="6">
    <source>
        <dbReference type="EMBL" id="PPB50370.1"/>
    </source>
</evidence>
<evidence type="ECO:0000259" key="5">
    <source>
        <dbReference type="PROSITE" id="PS50977"/>
    </source>
</evidence>
<dbReference type="InterPro" id="IPR036271">
    <property type="entry name" value="Tet_transcr_reg_TetR-rel_C_sf"/>
</dbReference>
<dbReference type="PROSITE" id="PS50977">
    <property type="entry name" value="HTH_TETR_2"/>
    <property type="match status" value="1"/>
</dbReference>
<feature type="domain" description="HTH tetR-type" evidence="5">
    <location>
        <begin position="15"/>
        <end position="75"/>
    </location>
</feature>
<dbReference type="Proteomes" id="UP000239297">
    <property type="component" value="Unassembled WGS sequence"/>
</dbReference>
<dbReference type="InterPro" id="IPR001647">
    <property type="entry name" value="HTH_TetR"/>
</dbReference>
<name>A0A2S5J0V5_9MICC</name>
<dbReference type="AlphaFoldDB" id="A0A2S5J0V5"/>
<dbReference type="PANTHER" id="PTHR30055:SF151">
    <property type="entry name" value="TRANSCRIPTIONAL REGULATORY PROTEIN"/>
    <property type="match status" value="1"/>
</dbReference>
<dbReference type="Pfam" id="PF00440">
    <property type="entry name" value="TetR_N"/>
    <property type="match status" value="1"/>
</dbReference>
<keyword evidence="7" id="KW-1185">Reference proteome</keyword>
<dbReference type="GO" id="GO:0000976">
    <property type="term" value="F:transcription cis-regulatory region binding"/>
    <property type="evidence" value="ECO:0007669"/>
    <property type="project" value="TreeGrafter"/>
</dbReference>
<feature type="DNA-binding region" description="H-T-H motif" evidence="4">
    <location>
        <begin position="38"/>
        <end position="57"/>
    </location>
</feature>
<keyword evidence="2 4" id="KW-0238">DNA-binding</keyword>
<evidence type="ECO:0000256" key="4">
    <source>
        <dbReference type="PROSITE-ProRule" id="PRU00335"/>
    </source>
</evidence>
<dbReference type="PRINTS" id="PR00455">
    <property type="entry name" value="HTHTETR"/>
</dbReference>
<dbReference type="SUPFAM" id="SSF48498">
    <property type="entry name" value="Tetracyclin repressor-like, C-terminal domain"/>
    <property type="match status" value="1"/>
</dbReference>
<comment type="caution">
    <text evidence="6">The sequence shown here is derived from an EMBL/GenBank/DDBJ whole genome shotgun (WGS) entry which is preliminary data.</text>
</comment>
<dbReference type="GO" id="GO:0045892">
    <property type="term" value="P:negative regulation of DNA-templated transcription"/>
    <property type="evidence" value="ECO:0007669"/>
    <property type="project" value="InterPro"/>
</dbReference>
<dbReference type="RefSeq" id="WP_104119645.1">
    <property type="nucleotide sequence ID" value="NZ_PRKW01000001.1"/>
</dbReference>
<dbReference type="InterPro" id="IPR004111">
    <property type="entry name" value="Repressor_TetR_C"/>
</dbReference>
<evidence type="ECO:0000313" key="7">
    <source>
        <dbReference type="Proteomes" id="UP000239297"/>
    </source>
</evidence>
<protein>
    <submittedName>
        <fullName evidence="6">TetR/AcrR family transcriptional regulator</fullName>
    </submittedName>
</protein>
<dbReference type="Pfam" id="PF02909">
    <property type="entry name" value="TetR_C_1"/>
    <property type="match status" value="1"/>
</dbReference>
<accession>A0A2S5J0V5</accession>
<dbReference type="PANTHER" id="PTHR30055">
    <property type="entry name" value="HTH-TYPE TRANSCRIPTIONAL REGULATOR RUTR"/>
    <property type="match status" value="1"/>
</dbReference>
<dbReference type="SUPFAM" id="SSF46689">
    <property type="entry name" value="Homeodomain-like"/>
    <property type="match status" value="1"/>
</dbReference>
<keyword evidence="3" id="KW-0804">Transcription</keyword>
<dbReference type="InterPro" id="IPR050109">
    <property type="entry name" value="HTH-type_TetR-like_transc_reg"/>
</dbReference>